<evidence type="ECO:0000313" key="1">
    <source>
        <dbReference type="EMBL" id="QJR81369.1"/>
    </source>
</evidence>
<keyword evidence="2" id="KW-1185">Reference proteome</keyword>
<sequence length="160" mass="17833">MKKIFITAKIRRLFAIVAGSLMMGSLLFSCAIKEPSQVEGTWIITDAVFPGVSALSKEDAIKWFGQSYQYGSDNVVLDQIECGKASYQKMHMSDDVFLQQYRVPLQKLGIADDEVAAYKVSCDTDVPLPGQLVLMSSEKEAFTVWDGVFFKMEKAETVKP</sequence>
<organism evidence="1 2">
    <name type="scientific">Alteromonas pelagimontana</name>
    <dbReference type="NCBI Taxonomy" id="1858656"/>
    <lineage>
        <taxon>Bacteria</taxon>
        <taxon>Pseudomonadati</taxon>
        <taxon>Pseudomonadota</taxon>
        <taxon>Gammaproteobacteria</taxon>
        <taxon>Alteromonadales</taxon>
        <taxon>Alteromonadaceae</taxon>
        <taxon>Alteromonas/Salinimonas group</taxon>
        <taxon>Alteromonas</taxon>
    </lineage>
</organism>
<dbReference type="EMBL" id="CP052766">
    <property type="protein sequence ID" value="QJR81369.1"/>
    <property type="molecule type" value="Genomic_DNA"/>
</dbReference>
<dbReference type="KEGG" id="apel:CA267_011565"/>
<dbReference type="OrthoDB" id="6164633at2"/>
<dbReference type="AlphaFoldDB" id="A0A6M4ME34"/>
<dbReference type="PROSITE" id="PS51257">
    <property type="entry name" value="PROKAR_LIPOPROTEIN"/>
    <property type="match status" value="1"/>
</dbReference>
<protein>
    <submittedName>
        <fullName evidence="1">Uncharacterized protein</fullName>
    </submittedName>
</protein>
<gene>
    <name evidence="1" type="ORF">CA267_011565</name>
</gene>
<evidence type="ECO:0000313" key="2">
    <source>
        <dbReference type="Proteomes" id="UP000219285"/>
    </source>
</evidence>
<dbReference type="RefSeq" id="WP_075607340.1">
    <property type="nucleotide sequence ID" value="NZ_CP052766.1"/>
</dbReference>
<accession>A0A6M4ME34</accession>
<proteinExistence type="predicted"/>
<reference evidence="1 2" key="2">
    <citation type="submission" date="2020-04" db="EMBL/GenBank/DDBJ databases">
        <title>Complete genome sequence of Alteromonas pelagimontana 5.12T.</title>
        <authorList>
            <person name="Sinha R.K."/>
            <person name="Krishnan K.P."/>
            <person name="Kurian J.P."/>
        </authorList>
    </citation>
    <scope>NUCLEOTIDE SEQUENCE [LARGE SCALE GENOMIC DNA]</scope>
    <source>
        <strain evidence="1 2">5.12</strain>
    </source>
</reference>
<reference evidence="2" key="1">
    <citation type="submission" date="2014-12" db="EMBL/GenBank/DDBJ databases">
        <title>Complete genome sequence of a multi-drug resistant Klebsiella pneumoniae.</title>
        <authorList>
            <person name="Hua X."/>
            <person name="Chen Q."/>
            <person name="Li X."/>
            <person name="Feng Y."/>
            <person name="Ruan Z."/>
            <person name="Yu Y."/>
        </authorList>
    </citation>
    <scope>NUCLEOTIDE SEQUENCE [LARGE SCALE GENOMIC DNA]</scope>
    <source>
        <strain evidence="2">5.12</strain>
    </source>
</reference>
<name>A0A6M4ME34_9ALTE</name>
<dbReference type="Proteomes" id="UP000219285">
    <property type="component" value="Chromosome"/>
</dbReference>